<evidence type="ECO:0000313" key="1">
    <source>
        <dbReference type="EMBL" id="TMS17325.1"/>
    </source>
</evidence>
<proteinExistence type="predicted"/>
<keyword evidence="2" id="KW-1185">Reference proteome</keyword>
<protein>
    <submittedName>
        <fullName evidence="1">Uncharacterized protein</fullName>
    </submittedName>
</protein>
<evidence type="ECO:0000313" key="2">
    <source>
        <dbReference type="Proteomes" id="UP000793456"/>
    </source>
</evidence>
<sequence length="113" mass="12527">MSGQRKGAAARLPKCAFCRTNRDKECGQLLVSDSQKVAAHHKCMLFSSALVTSHSDSENIGGFSIEDVKKEIKRGNKLMCSSCHRPGCYDRLRREDVPEDVSLLLCREGQSPD</sequence>
<organism evidence="1 2">
    <name type="scientific">Larimichthys crocea</name>
    <name type="common">Large yellow croaker</name>
    <name type="synonym">Pseudosciaena crocea</name>
    <dbReference type="NCBI Taxonomy" id="215358"/>
    <lineage>
        <taxon>Eukaryota</taxon>
        <taxon>Metazoa</taxon>
        <taxon>Chordata</taxon>
        <taxon>Craniata</taxon>
        <taxon>Vertebrata</taxon>
        <taxon>Euteleostomi</taxon>
        <taxon>Actinopterygii</taxon>
        <taxon>Neopterygii</taxon>
        <taxon>Teleostei</taxon>
        <taxon>Neoteleostei</taxon>
        <taxon>Acanthomorphata</taxon>
        <taxon>Eupercaria</taxon>
        <taxon>Sciaenidae</taxon>
        <taxon>Larimichthys</taxon>
    </lineage>
</organism>
<name>A0ACD3RD36_LARCR</name>
<gene>
    <name evidence="1" type="ORF">E3U43_001394</name>
</gene>
<dbReference type="Proteomes" id="UP000793456">
    <property type="component" value="Chromosome VII"/>
</dbReference>
<accession>A0ACD3RD36</accession>
<dbReference type="EMBL" id="CM011680">
    <property type="protein sequence ID" value="TMS17325.1"/>
    <property type="molecule type" value="Genomic_DNA"/>
</dbReference>
<comment type="caution">
    <text evidence="1">The sequence shown here is derived from an EMBL/GenBank/DDBJ whole genome shotgun (WGS) entry which is preliminary data.</text>
</comment>
<reference evidence="1" key="1">
    <citation type="submission" date="2018-11" db="EMBL/GenBank/DDBJ databases">
        <title>The sequence and de novo assembly of Larimichthys crocea genome using PacBio and Hi-C technologies.</title>
        <authorList>
            <person name="Xu P."/>
            <person name="Chen B."/>
            <person name="Zhou Z."/>
            <person name="Ke Q."/>
            <person name="Wu Y."/>
            <person name="Bai H."/>
            <person name="Pu F."/>
        </authorList>
    </citation>
    <scope>NUCLEOTIDE SEQUENCE</scope>
    <source>
        <tissue evidence="1">Muscle</tissue>
    </source>
</reference>